<dbReference type="OrthoDB" id="2514702at2"/>
<dbReference type="GO" id="GO:0005524">
    <property type="term" value="F:ATP binding"/>
    <property type="evidence" value="ECO:0007669"/>
    <property type="project" value="UniProtKB-KW"/>
</dbReference>
<dbReference type="Gene3D" id="3.30.565.10">
    <property type="entry name" value="Histidine kinase-like ATPase, C-terminal domain"/>
    <property type="match status" value="1"/>
</dbReference>
<evidence type="ECO:0000313" key="17">
    <source>
        <dbReference type="Proteomes" id="UP000003789"/>
    </source>
</evidence>
<dbReference type="SUPFAM" id="SSF55874">
    <property type="entry name" value="ATPase domain of HSP90 chaperone/DNA topoisomerase II/histidine kinase"/>
    <property type="match status" value="1"/>
</dbReference>
<evidence type="ECO:0000256" key="7">
    <source>
        <dbReference type="ARBA" id="ARBA00022692"/>
    </source>
</evidence>
<dbReference type="Gene3D" id="3.30.450.40">
    <property type="match status" value="1"/>
</dbReference>
<evidence type="ECO:0000256" key="8">
    <source>
        <dbReference type="ARBA" id="ARBA00022741"/>
    </source>
</evidence>
<dbReference type="Pfam" id="PF07694">
    <property type="entry name" value="5TM-5TMR_LYT"/>
    <property type="match status" value="1"/>
</dbReference>
<keyword evidence="5" id="KW-0597">Phosphoprotein</keyword>
<dbReference type="Pfam" id="PF06580">
    <property type="entry name" value="His_kinase"/>
    <property type="match status" value="1"/>
</dbReference>
<evidence type="ECO:0000256" key="11">
    <source>
        <dbReference type="ARBA" id="ARBA00022989"/>
    </source>
</evidence>
<evidence type="ECO:0000256" key="12">
    <source>
        <dbReference type="ARBA" id="ARBA00023012"/>
    </source>
</evidence>
<dbReference type="InterPro" id="IPR010559">
    <property type="entry name" value="Sig_transdc_His_kin_internal"/>
</dbReference>
<dbReference type="GO" id="GO:0000155">
    <property type="term" value="F:phosphorelay sensor kinase activity"/>
    <property type="evidence" value="ECO:0007669"/>
    <property type="project" value="InterPro"/>
</dbReference>
<dbReference type="InterPro" id="IPR003594">
    <property type="entry name" value="HATPase_dom"/>
</dbReference>
<evidence type="ECO:0000256" key="13">
    <source>
        <dbReference type="ARBA" id="ARBA00023136"/>
    </source>
</evidence>
<dbReference type="HOGENOM" id="CLU_020473_3_3_6"/>
<dbReference type="RefSeq" id="WP_006232603.1">
    <property type="nucleotide sequence ID" value="NZ_CH724136.1"/>
</dbReference>
<comment type="caution">
    <text evidence="16">The sequence shown here is derived from an EMBL/GenBank/DDBJ whole genome shotgun (WGS) entry which is preliminary data.</text>
</comment>
<keyword evidence="4" id="KW-1003">Cell membrane</keyword>
<protein>
    <recommendedName>
        <fullName evidence="3">histidine kinase</fullName>
        <ecNumber evidence="3">2.7.13.3</ecNumber>
    </recommendedName>
</protein>
<sequence length="582" mass="64502">MELIFSLLQQLSVYLVIAYLLSKTPLFMPLTTVSGRLSQRFSCYVLFSLFCILGTYFGLNIEDAIANTRAIGAVMGGLLGGPIVGFAVGLTGGMHRYSMGGFTDVACAISTTAEGLLGGLLHSYYVRRGQVDQLYRPFIVFTITLVAEIIQMFIILIVAEPYDKALHLVSAIALPMVIANSLGAALFMSIIQDRKTIYEKYSAAFSSRALKIAQRSVGILSQGFNEESTKEIAKIVYEETGVGAVAITDRDKILAFIGIGDDHHLPGTPISSGYTRRSIDNCELVYADGHDMPYCCSLSNRCKLGSALVIPLVGGNNDVLGTIKLYEPKRKLFSTVNLTLGEGIAKLLSNQILTGRYEQQQILLTQAELRLLQAQVNPHFLFNALNTISAIIRRDPDKARQLIQHLSQFFRRNLKQNIETVTISEELQHVRSYLEIELARFSDRLNVEVIVPDELMSVNLPTFTLQPLVENAIKHGTSSLLENGQIIIRGYVFDNHLVLEVEDNAGTYQPVSEESGLGMKIVDKRLKNMFGQQYGLKMSSQPNVWTRATITLPEDKTLLHSDINKIHVEENKQNSRNGENTA</sequence>
<dbReference type="InterPro" id="IPR050640">
    <property type="entry name" value="Bact_2-comp_sensor_kinase"/>
</dbReference>
<feature type="domain" description="GAF" evidence="15">
    <location>
        <begin position="224"/>
        <end position="362"/>
    </location>
</feature>
<evidence type="ECO:0000256" key="2">
    <source>
        <dbReference type="ARBA" id="ARBA00004651"/>
    </source>
</evidence>
<keyword evidence="9" id="KW-0418">Kinase</keyword>
<feature type="transmembrane region" description="Helical" evidence="14">
    <location>
        <begin position="138"/>
        <end position="159"/>
    </location>
</feature>
<evidence type="ECO:0000256" key="4">
    <source>
        <dbReference type="ARBA" id="ARBA00022475"/>
    </source>
</evidence>
<keyword evidence="11 14" id="KW-1133">Transmembrane helix</keyword>
<reference evidence="16 17" key="1">
    <citation type="submission" date="2006-03" db="EMBL/GenBank/DDBJ databases">
        <authorList>
            <person name="Bartlett D.H."/>
            <person name="Valle G."/>
            <person name="Lauro F.M."/>
            <person name="Vezzi A."/>
            <person name="Simonato F."/>
            <person name="Eloe E."/>
            <person name="Vitulo N."/>
            <person name="Stratton T.K."/>
            <person name="D'angelo M."/>
            <person name="Ferriera S."/>
            <person name="Johnson J."/>
            <person name="Kravitz S."/>
            <person name="Beeson K."/>
            <person name="Sutton G."/>
            <person name="Rogers Y."/>
            <person name="Friedman R."/>
            <person name="Frazier M."/>
            <person name="Venter J.C."/>
        </authorList>
    </citation>
    <scope>NUCLEOTIDE SEQUENCE [LARGE SCALE GENOMIC DNA]</scope>
    <source>
        <strain evidence="16 17">3TCK</strain>
    </source>
</reference>
<evidence type="ECO:0000256" key="3">
    <source>
        <dbReference type="ARBA" id="ARBA00012438"/>
    </source>
</evidence>
<evidence type="ECO:0000313" key="16">
    <source>
        <dbReference type="EMBL" id="EAS40604.1"/>
    </source>
</evidence>
<keyword evidence="10" id="KW-0067">ATP-binding</keyword>
<dbReference type="EMBL" id="AAPH01000053">
    <property type="protein sequence ID" value="EAS40604.1"/>
    <property type="molecule type" value="Genomic_DNA"/>
</dbReference>
<feature type="transmembrane region" description="Helical" evidence="14">
    <location>
        <begin position="165"/>
        <end position="191"/>
    </location>
</feature>
<dbReference type="GO" id="GO:0005886">
    <property type="term" value="C:plasma membrane"/>
    <property type="evidence" value="ECO:0007669"/>
    <property type="project" value="UniProtKB-SubCell"/>
</dbReference>
<dbReference type="Proteomes" id="UP000003789">
    <property type="component" value="Unassembled WGS sequence"/>
</dbReference>
<dbReference type="Pfam" id="PF02518">
    <property type="entry name" value="HATPase_c"/>
    <property type="match status" value="1"/>
</dbReference>
<comment type="subcellular location">
    <subcellularLocation>
        <location evidence="2">Cell membrane</location>
        <topology evidence="2">Multi-pass membrane protein</topology>
    </subcellularLocation>
</comment>
<evidence type="ECO:0000256" key="6">
    <source>
        <dbReference type="ARBA" id="ARBA00022679"/>
    </source>
</evidence>
<dbReference type="AlphaFoldDB" id="Q1YWD8"/>
<dbReference type="PANTHER" id="PTHR34220:SF10">
    <property type="entry name" value="SENSOR HISTIDINE KINASE BTSS"/>
    <property type="match status" value="1"/>
</dbReference>
<dbReference type="EC" id="2.7.13.3" evidence="3"/>
<dbReference type="InterPro" id="IPR003018">
    <property type="entry name" value="GAF"/>
</dbReference>
<dbReference type="SMART" id="SM00065">
    <property type="entry name" value="GAF"/>
    <property type="match status" value="1"/>
</dbReference>
<feature type="transmembrane region" description="Helical" evidence="14">
    <location>
        <begin position="71"/>
        <end position="90"/>
    </location>
</feature>
<organism evidence="16 17">
    <name type="scientific">Photobacterium profundum 3TCK</name>
    <dbReference type="NCBI Taxonomy" id="314280"/>
    <lineage>
        <taxon>Bacteria</taxon>
        <taxon>Pseudomonadati</taxon>
        <taxon>Pseudomonadota</taxon>
        <taxon>Gammaproteobacteria</taxon>
        <taxon>Vibrionales</taxon>
        <taxon>Vibrionaceae</taxon>
        <taxon>Photobacterium</taxon>
    </lineage>
</organism>
<dbReference type="InterPro" id="IPR029016">
    <property type="entry name" value="GAF-like_dom_sf"/>
</dbReference>
<keyword evidence="6" id="KW-0808">Transferase</keyword>
<name>Q1YWD8_9GAMM</name>
<keyword evidence="7 14" id="KW-0812">Transmembrane</keyword>
<dbReference type="PANTHER" id="PTHR34220">
    <property type="entry name" value="SENSOR HISTIDINE KINASE YPDA"/>
    <property type="match status" value="1"/>
</dbReference>
<keyword evidence="13 14" id="KW-0472">Membrane</keyword>
<dbReference type="InterPro" id="IPR011620">
    <property type="entry name" value="Sig_transdc_His_kinase_LytS_TM"/>
</dbReference>
<evidence type="ECO:0000256" key="10">
    <source>
        <dbReference type="ARBA" id="ARBA00022840"/>
    </source>
</evidence>
<evidence type="ECO:0000256" key="5">
    <source>
        <dbReference type="ARBA" id="ARBA00022553"/>
    </source>
</evidence>
<evidence type="ECO:0000256" key="9">
    <source>
        <dbReference type="ARBA" id="ARBA00022777"/>
    </source>
</evidence>
<accession>Q1YWD8</accession>
<keyword evidence="8" id="KW-0547">Nucleotide-binding</keyword>
<dbReference type="InterPro" id="IPR036890">
    <property type="entry name" value="HATPase_C_sf"/>
</dbReference>
<dbReference type="SUPFAM" id="SSF55781">
    <property type="entry name" value="GAF domain-like"/>
    <property type="match status" value="1"/>
</dbReference>
<gene>
    <name evidence="16" type="ORF">P3TCK_25149</name>
</gene>
<proteinExistence type="predicted"/>
<comment type="catalytic activity">
    <reaction evidence="1">
        <text>ATP + protein L-histidine = ADP + protein N-phospho-L-histidine.</text>
        <dbReference type="EC" id="2.7.13.3"/>
    </reaction>
</comment>
<keyword evidence="12" id="KW-0902">Two-component regulatory system</keyword>
<evidence type="ECO:0000256" key="14">
    <source>
        <dbReference type="SAM" id="Phobius"/>
    </source>
</evidence>
<evidence type="ECO:0000259" key="15">
    <source>
        <dbReference type="SMART" id="SM00065"/>
    </source>
</evidence>
<dbReference type="GO" id="GO:0071555">
    <property type="term" value="P:cell wall organization"/>
    <property type="evidence" value="ECO:0007669"/>
    <property type="project" value="InterPro"/>
</dbReference>
<evidence type="ECO:0000256" key="1">
    <source>
        <dbReference type="ARBA" id="ARBA00000085"/>
    </source>
</evidence>
<feature type="transmembrane region" description="Helical" evidence="14">
    <location>
        <begin position="102"/>
        <end position="126"/>
    </location>
</feature>
<feature type="transmembrane region" description="Helical" evidence="14">
    <location>
        <begin position="42"/>
        <end position="59"/>
    </location>
</feature>